<comment type="caution">
    <text evidence="2">The sequence shown here is derived from an EMBL/GenBank/DDBJ whole genome shotgun (WGS) entry which is preliminary data.</text>
</comment>
<dbReference type="Proteomes" id="UP000542674">
    <property type="component" value="Unassembled WGS sequence"/>
</dbReference>
<keyword evidence="3" id="KW-1185">Reference proteome</keyword>
<evidence type="ECO:0000256" key="1">
    <source>
        <dbReference type="SAM" id="Phobius"/>
    </source>
</evidence>
<dbReference type="InterPro" id="IPR010390">
    <property type="entry name" value="ABC-2_transporter-like"/>
</dbReference>
<evidence type="ECO:0000313" key="3">
    <source>
        <dbReference type="Proteomes" id="UP000542674"/>
    </source>
</evidence>
<keyword evidence="1" id="KW-1133">Transmembrane helix</keyword>
<feature type="transmembrane region" description="Helical" evidence="1">
    <location>
        <begin position="193"/>
        <end position="216"/>
    </location>
</feature>
<dbReference type="PANTHER" id="PTHR36833:SF1">
    <property type="entry name" value="INTEGRAL MEMBRANE TRANSPORT PROTEIN"/>
    <property type="match status" value="1"/>
</dbReference>
<feature type="transmembrane region" description="Helical" evidence="1">
    <location>
        <begin position="52"/>
        <end position="74"/>
    </location>
</feature>
<feature type="transmembrane region" description="Helical" evidence="1">
    <location>
        <begin position="236"/>
        <end position="257"/>
    </location>
</feature>
<proteinExistence type="predicted"/>
<reference evidence="2 3" key="1">
    <citation type="submission" date="2020-08" db="EMBL/GenBank/DDBJ databases">
        <title>Sequencing the genomes of 1000 actinobacteria strains.</title>
        <authorList>
            <person name="Klenk H.-P."/>
        </authorList>
    </citation>
    <scope>NUCLEOTIDE SEQUENCE [LARGE SCALE GENOMIC DNA]</scope>
    <source>
        <strain evidence="2 3">DSM 45084</strain>
    </source>
</reference>
<dbReference type="AlphaFoldDB" id="A0A7W7SY30"/>
<feature type="transmembrane region" description="Helical" evidence="1">
    <location>
        <begin position="151"/>
        <end position="172"/>
    </location>
</feature>
<sequence length="265" mass="28613">MADRTYLRLVGARLRGQLAYRRSFLIQCLGQAVGQFAELVLILVMFTRVDALGGFAVTEVLLVYSFAGLSFALADLFVGQIDELPNHVRTGSFDTLLLRPLGTLGQIVVSEFQIRRVGRILSALGMLVFALWHNDIAWSPATVALITVTPAAGAVIFASVWVAAGSVCFWLVEGRELSATVTYGNNAFTSYPVSAYSGWIRWFLGYVAGGAFVAYYPALALLDRADPLGGPAFLGWISPLVALVAASLAGLVWRFAVRHYRGTGS</sequence>
<keyword evidence="1" id="KW-0812">Transmembrane</keyword>
<protein>
    <submittedName>
        <fullName evidence="2">ABC-2 type transport system permease protein</fullName>
    </submittedName>
</protein>
<feature type="transmembrane region" description="Helical" evidence="1">
    <location>
        <begin position="120"/>
        <end position="139"/>
    </location>
</feature>
<accession>A0A7W7SY30</accession>
<dbReference type="EMBL" id="JACHJS010000001">
    <property type="protein sequence ID" value="MBB4963014.1"/>
    <property type="molecule type" value="Genomic_DNA"/>
</dbReference>
<dbReference type="RefSeq" id="WP_184665850.1">
    <property type="nucleotide sequence ID" value="NZ_BAABAI010000004.1"/>
</dbReference>
<evidence type="ECO:0000313" key="2">
    <source>
        <dbReference type="EMBL" id="MBB4963014.1"/>
    </source>
</evidence>
<dbReference type="PANTHER" id="PTHR36833">
    <property type="entry name" value="SLR0610 PROTEIN-RELATED"/>
    <property type="match status" value="1"/>
</dbReference>
<keyword evidence="1" id="KW-0472">Membrane</keyword>
<gene>
    <name evidence="2" type="ORF">F4559_000373</name>
</gene>
<name>A0A7W7SY30_9PSEU</name>
<organism evidence="2 3">
    <name type="scientific">Saccharothrix violaceirubra</name>
    <dbReference type="NCBI Taxonomy" id="413306"/>
    <lineage>
        <taxon>Bacteria</taxon>
        <taxon>Bacillati</taxon>
        <taxon>Actinomycetota</taxon>
        <taxon>Actinomycetes</taxon>
        <taxon>Pseudonocardiales</taxon>
        <taxon>Pseudonocardiaceae</taxon>
        <taxon>Saccharothrix</taxon>
    </lineage>
</organism>
<feature type="transmembrane region" description="Helical" evidence="1">
    <location>
        <begin position="24"/>
        <end position="46"/>
    </location>
</feature>
<dbReference type="Pfam" id="PF06182">
    <property type="entry name" value="ABC2_membrane_6"/>
    <property type="match status" value="1"/>
</dbReference>